<dbReference type="EMBL" id="CAWVOH010000002">
    <property type="protein sequence ID" value="CAK8054641.1"/>
    <property type="molecule type" value="Genomic_DNA"/>
</dbReference>
<keyword evidence="2" id="KW-0732">Signal</keyword>
<feature type="compositionally biased region" description="Low complexity" evidence="1">
    <location>
        <begin position="81"/>
        <end position="115"/>
    </location>
</feature>
<dbReference type="Proteomes" id="UP001314241">
    <property type="component" value="Unassembled WGS sequence"/>
</dbReference>
<comment type="caution">
    <text evidence="3">The sequence shown here is derived from an EMBL/GenBank/DDBJ whole genome shotgun (WGS) entry which is preliminary data.</text>
</comment>
<accession>A0ABM9N5Z6</accession>
<evidence type="ECO:0000313" key="4">
    <source>
        <dbReference type="Proteomes" id="UP001314241"/>
    </source>
</evidence>
<sequence length="192" mass="20040">MIAMMLNKVLLTSAAIAGLALTTATQQLNNNKSKVSADKTAKVSTAAAVNTKDVNSAVSSMNSVKSLQLSATNADSDATVQNLSNDQSSSSNDDSQASSSSAQVQPVSTQTTTASGDIQWLISRESGGNVNARNGSMYGLGQLSEAAYATYAPGQNYEGNYDVQLQAMQGYIADRYGSVSNAIAHFQSNGWY</sequence>
<feature type="chain" id="PRO_5047002067" evidence="2">
    <location>
        <begin position="18"/>
        <end position="192"/>
    </location>
</feature>
<proteinExistence type="predicted"/>
<reference evidence="3 4" key="1">
    <citation type="submission" date="2024-01" db="EMBL/GenBank/DDBJ databases">
        <authorList>
            <person name="Botero Cardona J."/>
        </authorList>
    </citation>
    <scope>NUCLEOTIDE SEQUENCE [LARGE SCALE GENOMIC DNA]</scope>
    <source>
        <strain evidence="3 4">LMG 33000</strain>
    </source>
</reference>
<protein>
    <submittedName>
        <fullName evidence="3">LysM repeat (LysM)</fullName>
    </submittedName>
</protein>
<feature type="region of interest" description="Disordered" evidence="1">
    <location>
        <begin position="81"/>
        <end position="118"/>
    </location>
</feature>
<name>A0ABM9N5Z6_9LACO</name>
<keyword evidence="4" id="KW-1185">Reference proteome</keyword>
<evidence type="ECO:0000256" key="2">
    <source>
        <dbReference type="SAM" id="SignalP"/>
    </source>
</evidence>
<feature type="signal peptide" evidence="2">
    <location>
        <begin position="1"/>
        <end position="17"/>
    </location>
</feature>
<evidence type="ECO:0000256" key="1">
    <source>
        <dbReference type="SAM" id="MobiDB-lite"/>
    </source>
</evidence>
<organism evidence="3 4">
    <name type="scientific">Eupransor demetentiae</name>
    <dbReference type="NCBI Taxonomy" id="3109584"/>
    <lineage>
        <taxon>Bacteria</taxon>
        <taxon>Bacillati</taxon>
        <taxon>Bacillota</taxon>
        <taxon>Bacilli</taxon>
        <taxon>Lactobacillales</taxon>
        <taxon>Lactobacillaceae</taxon>
        <taxon>Eupransor</taxon>
    </lineage>
</organism>
<evidence type="ECO:0000313" key="3">
    <source>
        <dbReference type="EMBL" id="CAK8054641.1"/>
    </source>
</evidence>
<gene>
    <name evidence="3" type="ORF">R54876_GBNLAHCA_01215</name>
</gene>